<reference evidence="2 3" key="1">
    <citation type="submission" date="2013-10" db="EMBL/GenBank/DDBJ databases">
        <authorList>
            <person name="Wang G."/>
            <person name="Zhuang W."/>
        </authorList>
    </citation>
    <scope>NUCLEOTIDE SEQUENCE [LARGE SCALE GENOMIC DNA]</scope>
    <source>
        <strain evidence="2 3">DSM 20118</strain>
    </source>
</reference>
<evidence type="ECO:0000313" key="2">
    <source>
        <dbReference type="EMBL" id="KGM02080.1"/>
    </source>
</evidence>
<proteinExistence type="predicted"/>
<keyword evidence="3" id="KW-1185">Reference proteome</keyword>
<gene>
    <name evidence="2" type="ORF">Q760_15635</name>
</gene>
<dbReference type="EMBL" id="AXNT01000067">
    <property type="protein sequence ID" value="KGM02080.1"/>
    <property type="molecule type" value="Genomic_DNA"/>
</dbReference>
<dbReference type="AlphaFoldDB" id="A0A0A0B5F8"/>
<dbReference type="Proteomes" id="UP000029833">
    <property type="component" value="Unassembled WGS sequence"/>
</dbReference>
<protein>
    <recommendedName>
        <fullName evidence="4">Adhesin domain-containing protein</fullName>
    </recommendedName>
</protein>
<evidence type="ECO:0000313" key="3">
    <source>
        <dbReference type="Proteomes" id="UP000029833"/>
    </source>
</evidence>
<keyword evidence="1" id="KW-0732">Signal</keyword>
<feature type="signal peptide" evidence="1">
    <location>
        <begin position="1"/>
        <end position="28"/>
    </location>
</feature>
<comment type="caution">
    <text evidence="2">The sequence shown here is derived from an EMBL/GenBank/DDBJ whole genome shotgun (WGS) entry which is preliminary data.</text>
</comment>
<dbReference type="STRING" id="1408250.Q760_15635"/>
<feature type="chain" id="PRO_5001959039" description="Adhesin domain-containing protein" evidence="1">
    <location>
        <begin position="29"/>
        <end position="286"/>
    </location>
</feature>
<accession>A0A0A0B5F8</accession>
<evidence type="ECO:0008006" key="4">
    <source>
        <dbReference type="Google" id="ProtNLM"/>
    </source>
</evidence>
<sequence>MRMSAARWSAVLALVLAGAALTPSAAGAAEVEAPPALCSTLPRNGDAVVDLTVPGDLVADTFHGGPCVLVNVVVEGDVVVPHDSSFQVVLSTVRGSVDAQGGVAITERSTVGGDVVVDDEHVWRGLEVRDSTVTGDVRGRTAGVRIVRSTVSGAYDVATTTRAQLARTSVAGPVDTRGGRLLVHDATLGASLTSTGSGEVLVCRTSVVGDLTVTDVRGYVRLGVEADERCRTTVGGSVVLVDNPHSLDLGDLAVAGDLVCTGNTGTRGITTSPLTTVTGTRSGQCA</sequence>
<name>A0A0A0B5F8_9CELL</name>
<evidence type="ECO:0000256" key="1">
    <source>
        <dbReference type="SAM" id="SignalP"/>
    </source>
</evidence>
<organism evidence="2 3">
    <name type="scientific">Cellulomonas cellasea DSM 20118</name>
    <dbReference type="NCBI Taxonomy" id="1408250"/>
    <lineage>
        <taxon>Bacteria</taxon>
        <taxon>Bacillati</taxon>
        <taxon>Actinomycetota</taxon>
        <taxon>Actinomycetes</taxon>
        <taxon>Micrococcales</taxon>
        <taxon>Cellulomonadaceae</taxon>
        <taxon>Cellulomonas</taxon>
    </lineage>
</organism>